<evidence type="ECO:0000256" key="1">
    <source>
        <dbReference type="ARBA" id="ARBA00004906"/>
    </source>
</evidence>
<dbReference type="Pfam" id="PF03000">
    <property type="entry name" value="NPH3"/>
    <property type="match status" value="1"/>
</dbReference>
<dbReference type="EMBL" id="OX459122">
    <property type="protein sequence ID" value="CAI9107092.1"/>
    <property type="molecule type" value="Genomic_DNA"/>
</dbReference>
<sequence>MFMAGRLMESPCRKFKTARSSDVQLYARGFPFSLKRELLAEKSKRLALSIKENPRVDISHVLKDGLADSETFEQVARFCHGFDVQLSIENVIHVACLAHYLGMTEDHCKNNLLAKAVDFFESQVLSSWNNSIRAIKSAENILRQAVDLGLVGACVETIIAEALKHPNLLGEPVRIPASNADDDEEENGNLFRANVKRKLFVLDWNSEDLSMLSISLFEPVMSEMNKRGVPVEYVCAAVCQYAKRWVFSSMKEGDDVQGYNYRRNNNQREIIEAVERMLPDGKGLLPCASLSEMLKSAIVLDASEECKNGFEIRIGKQLDEAAVEDLLIPSQGYAKEEKYDIECVKRILKSFYHNYTSQNVSELITVAELVDNFLLEIASDIDLKMHTFVSVAELSSAASEGIQRCSDGIYRAVDVYFDKHKYLTDSEREEICRVLDCNKMSPEACHHAAQNQRFPIRIVVQVLFVTQLQLRDTIPKEDKGLNEKLLLKYYAEEGEEEELEMKASNGNGEAEEEDEVRIEMEKMGNKVLELERECELMRREIRNNGGGGSREAKKGKVSMWKEMKRKFGCMTMTSIQDCDSHVKKRKKVHPK</sequence>
<organism evidence="6 7">
    <name type="scientific">Oldenlandia corymbosa var. corymbosa</name>
    <dbReference type="NCBI Taxonomy" id="529605"/>
    <lineage>
        <taxon>Eukaryota</taxon>
        <taxon>Viridiplantae</taxon>
        <taxon>Streptophyta</taxon>
        <taxon>Embryophyta</taxon>
        <taxon>Tracheophyta</taxon>
        <taxon>Spermatophyta</taxon>
        <taxon>Magnoliopsida</taxon>
        <taxon>eudicotyledons</taxon>
        <taxon>Gunneridae</taxon>
        <taxon>Pentapetalae</taxon>
        <taxon>asterids</taxon>
        <taxon>lamiids</taxon>
        <taxon>Gentianales</taxon>
        <taxon>Rubiaceae</taxon>
        <taxon>Rubioideae</taxon>
        <taxon>Spermacoceae</taxon>
        <taxon>Hedyotis-Oldenlandia complex</taxon>
        <taxon>Oldenlandia</taxon>
    </lineage>
</organism>
<dbReference type="AlphaFoldDB" id="A0AAV1DGT9"/>
<evidence type="ECO:0000313" key="7">
    <source>
        <dbReference type="Proteomes" id="UP001161247"/>
    </source>
</evidence>
<name>A0AAV1DGT9_OLDCO</name>
<evidence type="ECO:0000256" key="4">
    <source>
        <dbReference type="SAM" id="Coils"/>
    </source>
</evidence>
<keyword evidence="2" id="KW-0833">Ubl conjugation pathway</keyword>
<dbReference type="InterPro" id="IPR011333">
    <property type="entry name" value="SKP1/BTB/POZ_sf"/>
</dbReference>
<comment type="pathway">
    <text evidence="1">Protein modification; protein ubiquitination.</text>
</comment>
<dbReference type="PANTHER" id="PTHR32370">
    <property type="entry name" value="OS12G0117600 PROTEIN"/>
    <property type="match status" value="1"/>
</dbReference>
<evidence type="ECO:0000313" key="6">
    <source>
        <dbReference type="EMBL" id="CAI9107092.1"/>
    </source>
</evidence>
<dbReference type="InterPro" id="IPR027356">
    <property type="entry name" value="NPH3_dom"/>
</dbReference>
<keyword evidence="7" id="KW-1185">Reference proteome</keyword>
<accession>A0AAV1DGT9</accession>
<gene>
    <name evidence="6" type="ORF">OLC1_LOCUS15484</name>
</gene>
<evidence type="ECO:0000256" key="2">
    <source>
        <dbReference type="ARBA" id="ARBA00022786"/>
    </source>
</evidence>
<evidence type="ECO:0000256" key="3">
    <source>
        <dbReference type="PROSITE-ProRule" id="PRU00982"/>
    </source>
</evidence>
<feature type="domain" description="NPH3" evidence="5">
    <location>
        <begin position="203"/>
        <end position="469"/>
    </location>
</feature>
<feature type="coiled-coil region" evidence="4">
    <location>
        <begin position="513"/>
        <end position="540"/>
    </location>
</feature>
<proteinExistence type="inferred from homology"/>
<dbReference type="Gene3D" id="3.30.710.10">
    <property type="entry name" value="Potassium Channel Kv1.1, Chain A"/>
    <property type="match status" value="1"/>
</dbReference>
<reference evidence="6" key="1">
    <citation type="submission" date="2023-03" db="EMBL/GenBank/DDBJ databases">
        <authorList>
            <person name="Julca I."/>
        </authorList>
    </citation>
    <scope>NUCLEOTIDE SEQUENCE</scope>
</reference>
<dbReference type="PROSITE" id="PS51649">
    <property type="entry name" value="NPH3"/>
    <property type="match status" value="1"/>
</dbReference>
<evidence type="ECO:0000259" key="5">
    <source>
        <dbReference type="PROSITE" id="PS51649"/>
    </source>
</evidence>
<dbReference type="SUPFAM" id="SSF54695">
    <property type="entry name" value="POZ domain"/>
    <property type="match status" value="1"/>
</dbReference>
<keyword evidence="4" id="KW-0175">Coiled coil</keyword>
<comment type="similarity">
    <text evidence="3">Belongs to the NPH3 family.</text>
</comment>
<dbReference type="InterPro" id="IPR043454">
    <property type="entry name" value="NPH3/RPT2-like"/>
</dbReference>
<protein>
    <submittedName>
        <fullName evidence="6">OLC1v1006374C1</fullName>
    </submittedName>
</protein>
<dbReference type="Proteomes" id="UP001161247">
    <property type="component" value="Chromosome 5"/>
</dbReference>